<dbReference type="InterPro" id="IPR003724">
    <property type="entry name" value="CblAdoTrfase_CobA"/>
</dbReference>
<dbReference type="Pfam" id="PF02572">
    <property type="entry name" value="CobA_CobO_BtuR"/>
    <property type="match status" value="1"/>
</dbReference>
<dbReference type="EMBL" id="SNRW01007768">
    <property type="protein sequence ID" value="KAA6380673.1"/>
    <property type="molecule type" value="Genomic_DNA"/>
</dbReference>
<sequence>MQKINNFERGYTQLYTGNGKGKTTAALGLG</sequence>
<feature type="non-terminal residue" evidence="1">
    <location>
        <position position="30"/>
    </location>
</feature>
<proteinExistence type="predicted"/>
<gene>
    <name evidence="2" type="ORF">EZS28_023799</name>
    <name evidence="1" type="ORF">EZS28_053360</name>
</gene>
<accession>A0A5J4RFK8</accession>
<dbReference type="InterPro" id="IPR027417">
    <property type="entry name" value="P-loop_NTPase"/>
</dbReference>
<dbReference type="AlphaFoldDB" id="A0A5J4RFK8"/>
<protein>
    <recommendedName>
        <fullName evidence="4">Cob(I)yrinic acid a,c-diamide adenosyltransferase</fullName>
    </recommendedName>
</protein>
<dbReference type="Proteomes" id="UP000324800">
    <property type="component" value="Unassembled WGS sequence"/>
</dbReference>
<dbReference type="GO" id="GO:0005524">
    <property type="term" value="F:ATP binding"/>
    <property type="evidence" value="ECO:0007669"/>
    <property type="project" value="InterPro"/>
</dbReference>
<organism evidence="1 3">
    <name type="scientific">Streblomastix strix</name>
    <dbReference type="NCBI Taxonomy" id="222440"/>
    <lineage>
        <taxon>Eukaryota</taxon>
        <taxon>Metamonada</taxon>
        <taxon>Preaxostyla</taxon>
        <taxon>Oxymonadida</taxon>
        <taxon>Streblomastigidae</taxon>
        <taxon>Streblomastix</taxon>
    </lineage>
</organism>
<evidence type="ECO:0000313" key="2">
    <source>
        <dbReference type="EMBL" id="KAA6380673.1"/>
    </source>
</evidence>
<dbReference type="Gene3D" id="3.40.50.300">
    <property type="entry name" value="P-loop containing nucleotide triphosphate hydrolases"/>
    <property type="match status" value="1"/>
</dbReference>
<name>A0A5J4RFK8_9EUKA</name>
<dbReference type="EMBL" id="SNRW01042580">
    <property type="protein sequence ID" value="KAA6331673.1"/>
    <property type="molecule type" value="Genomic_DNA"/>
</dbReference>
<evidence type="ECO:0000313" key="3">
    <source>
        <dbReference type="Proteomes" id="UP000324800"/>
    </source>
</evidence>
<dbReference type="GO" id="GO:0008817">
    <property type="term" value="F:corrinoid adenosyltransferase activity"/>
    <property type="evidence" value="ECO:0007669"/>
    <property type="project" value="InterPro"/>
</dbReference>
<comment type="caution">
    <text evidence="1">The sequence shown here is derived from an EMBL/GenBank/DDBJ whole genome shotgun (WGS) entry which is preliminary data.</text>
</comment>
<evidence type="ECO:0000313" key="1">
    <source>
        <dbReference type="EMBL" id="KAA6331673.1"/>
    </source>
</evidence>
<evidence type="ECO:0008006" key="4">
    <source>
        <dbReference type="Google" id="ProtNLM"/>
    </source>
</evidence>
<reference evidence="1 3" key="1">
    <citation type="submission" date="2019-03" db="EMBL/GenBank/DDBJ databases">
        <title>Single cell metagenomics reveals metabolic interactions within the superorganism composed of flagellate Streblomastix strix and complex community of Bacteroidetes bacteria on its surface.</title>
        <authorList>
            <person name="Treitli S.C."/>
            <person name="Kolisko M."/>
            <person name="Husnik F."/>
            <person name="Keeling P."/>
            <person name="Hampl V."/>
        </authorList>
    </citation>
    <scope>NUCLEOTIDE SEQUENCE [LARGE SCALE GENOMIC DNA]</scope>
    <source>
        <strain evidence="1">ST1C</strain>
    </source>
</reference>